<gene>
    <name evidence="6" type="ORF">RM540_01005</name>
</gene>
<dbReference type="Pfam" id="PF04116">
    <property type="entry name" value="FA_hydroxylase"/>
    <property type="match status" value="1"/>
</dbReference>
<keyword evidence="4" id="KW-0812">Transmembrane</keyword>
<name>A0ABU3BLZ7_9BACT</name>
<feature type="transmembrane region" description="Helical" evidence="4">
    <location>
        <begin position="75"/>
        <end position="96"/>
    </location>
</feature>
<keyword evidence="7" id="KW-1185">Reference proteome</keyword>
<organism evidence="6 7">
    <name type="scientific">Rubrivirga litoralis</name>
    <dbReference type="NCBI Taxonomy" id="3075598"/>
    <lineage>
        <taxon>Bacteria</taxon>
        <taxon>Pseudomonadati</taxon>
        <taxon>Rhodothermota</taxon>
        <taxon>Rhodothermia</taxon>
        <taxon>Rhodothermales</taxon>
        <taxon>Rubricoccaceae</taxon>
        <taxon>Rubrivirga</taxon>
    </lineage>
</organism>
<comment type="caution">
    <text evidence="6">The sequence shown here is derived from an EMBL/GenBank/DDBJ whole genome shotgun (WGS) entry which is preliminary data.</text>
</comment>
<dbReference type="PANTHER" id="PTHR31899">
    <property type="entry name" value="BETA-CAROTENE 3-HYDROXYLASE 1, CHLOROPLASTIC"/>
    <property type="match status" value="1"/>
</dbReference>
<keyword evidence="4" id="KW-1133">Transmembrane helix</keyword>
<sequence length="157" mass="17565">MLRFLLLAAAAFAVMEVSAYVLHRWLFHGALWRLHRTHHDPAHGHGDGFEWNDLFSVSFAAVSLGLMWAGRGAPLASGAFPLGVGIAVYGALYFVLHDLYAHGRLGPVKTKNPAAQSVKRAHGRHHQSLSKEGQEPYGLFLFPPWMGRRFERKRDRA</sequence>
<protein>
    <submittedName>
        <fullName evidence="6">Sterol desaturase family protein</fullName>
    </submittedName>
</protein>
<dbReference type="RefSeq" id="WP_311661335.1">
    <property type="nucleotide sequence ID" value="NZ_JAVRHT010000001.1"/>
</dbReference>
<dbReference type="InterPro" id="IPR045019">
    <property type="entry name" value="BETA-OHASE-like"/>
</dbReference>
<evidence type="ECO:0000256" key="2">
    <source>
        <dbReference type="ARBA" id="ARBA00022746"/>
    </source>
</evidence>
<keyword evidence="2" id="KW-0125">Carotenoid biosynthesis</keyword>
<accession>A0ABU3BLZ7</accession>
<reference evidence="6 7" key="1">
    <citation type="submission" date="2023-09" db="EMBL/GenBank/DDBJ databases">
        <authorList>
            <person name="Rey-Velasco X."/>
        </authorList>
    </citation>
    <scope>NUCLEOTIDE SEQUENCE [LARGE SCALE GENOMIC DNA]</scope>
    <source>
        <strain evidence="6 7">F394</strain>
    </source>
</reference>
<dbReference type="EMBL" id="JAVRHT010000001">
    <property type="protein sequence ID" value="MDT0630314.1"/>
    <property type="molecule type" value="Genomic_DNA"/>
</dbReference>
<evidence type="ECO:0000313" key="7">
    <source>
        <dbReference type="Proteomes" id="UP001267426"/>
    </source>
</evidence>
<comment type="similarity">
    <text evidence="1">Belongs to the sterol desaturase family.</text>
</comment>
<evidence type="ECO:0000256" key="1">
    <source>
        <dbReference type="ARBA" id="ARBA00009324"/>
    </source>
</evidence>
<evidence type="ECO:0000256" key="4">
    <source>
        <dbReference type="SAM" id="Phobius"/>
    </source>
</evidence>
<feature type="domain" description="Fatty acid hydroxylase" evidence="5">
    <location>
        <begin position="9"/>
        <end position="140"/>
    </location>
</feature>
<dbReference type="PANTHER" id="PTHR31899:SF9">
    <property type="entry name" value="BETA-CAROTENE 3-HYDROXYLASE 1, CHLOROPLASTIC"/>
    <property type="match status" value="1"/>
</dbReference>
<evidence type="ECO:0000256" key="3">
    <source>
        <dbReference type="ARBA" id="ARBA00023002"/>
    </source>
</evidence>
<keyword evidence="3" id="KW-0560">Oxidoreductase</keyword>
<evidence type="ECO:0000313" key="6">
    <source>
        <dbReference type="EMBL" id="MDT0630314.1"/>
    </source>
</evidence>
<dbReference type="InterPro" id="IPR006694">
    <property type="entry name" value="Fatty_acid_hydroxylase"/>
</dbReference>
<proteinExistence type="inferred from homology"/>
<evidence type="ECO:0000259" key="5">
    <source>
        <dbReference type="Pfam" id="PF04116"/>
    </source>
</evidence>
<dbReference type="Proteomes" id="UP001267426">
    <property type="component" value="Unassembled WGS sequence"/>
</dbReference>
<keyword evidence="4" id="KW-0472">Membrane</keyword>